<protein>
    <submittedName>
        <fullName evidence="1">Uncharacterized protein</fullName>
    </submittedName>
</protein>
<dbReference type="EMBL" id="DS022312">
    <property type="protein sequence ID" value="OAJ44576.1"/>
    <property type="molecule type" value="Genomic_DNA"/>
</dbReference>
<evidence type="ECO:0000313" key="2">
    <source>
        <dbReference type="Proteomes" id="UP000077115"/>
    </source>
</evidence>
<evidence type="ECO:0000313" key="1">
    <source>
        <dbReference type="EMBL" id="OAJ44576.1"/>
    </source>
</evidence>
<dbReference type="AlphaFoldDB" id="A0A177WXC8"/>
<proteinExistence type="predicted"/>
<gene>
    <name evidence="1" type="ORF">BDEG_27790</name>
</gene>
<sequence length="258" mass="28315">MYQITPIILEKITPQEYQAIGLYLDNNPIILAALRTLLAIAEDSKELDLLEESLALEQENTEVPKPPNTIMRRSSSDGLLNYTFSSLSKQSSEVEIIPSTVVEEIVESTSSTVIEEMTESTSSTVIEEIIESTSSTVEEIIESRPTVMGTHDNKTVNVVGCNATPVQPSTSQEVAVQNRLYSAVLVGNNKVSKGAKPCANHKSKVVSVNFADLVSAKAFPPLHEFPEISRETARKACRRYCTKLTRLVTTKSLGSKRL</sequence>
<accession>A0A177WXC8</accession>
<reference evidence="1 2" key="1">
    <citation type="submission" date="2006-10" db="EMBL/GenBank/DDBJ databases">
        <title>The Genome Sequence of Batrachochytrium dendrobatidis JEL423.</title>
        <authorList>
            <consortium name="The Broad Institute Genome Sequencing Platform"/>
            <person name="Birren B."/>
            <person name="Lander E."/>
            <person name="Galagan J."/>
            <person name="Cuomo C."/>
            <person name="Devon K."/>
            <person name="Jaffe D."/>
            <person name="Butler J."/>
            <person name="Alvarez P."/>
            <person name="Gnerre S."/>
            <person name="Grabherr M."/>
            <person name="Kleber M."/>
            <person name="Mauceli E."/>
            <person name="Brockman W."/>
            <person name="Young S."/>
            <person name="LaButti K."/>
            <person name="Sykes S."/>
            <person name="DeCaprio D."/>
            <person name="Crawford M."/>
            <person name="Koehrsen M."/>
            <person name="Engels R."/>
            <person name="Montgomery P."/>
            <person name="Pearson M."/>
            <person name="Howarth C."/>
            <person name="Larson L."/>
            <person name="White J."/>
            <person name="O'Leary S."/>
            <person name="Kodira C."/>
            <person name="Zeng Q."/>
            <person name="Yandava C."/>
            <person name="Alvarado L."/>
            <person name="Longcore J."/>
            <person name="James T."/>
        </authorList>
    </citation>
    <scope>NUCLEOTIDE SEQUENCE [LARGE SCALE GENOMIC DNA]</scope>
    <source>
        <strain evidence="1 2">JEL423</strain>
    </source>
</reference>
<name>A0A177WXC8_BATDL</name>
<dbReference type="Proteomes" id="UP000077115">
    <property type="component" value="Unassembled WGS sequence"/>
</dbReference>
<organism evidence="1 2">
    <name type="scientific">Batrachochytrium dendrobatidis (strain JEL423)</name>
    <dbReference type="NCBI Taxonomy" id="403673"/>
    <lineage>
        <taxon>Eukaryota</taxon>
        <taxon>Fungi</taxon>
        <taxon>Fungi incertae sedis</taxon>
        <taxon>Chytridiomycota</taxon>
        <taxon>Chytridiomycota incertae sedis</taxon>
        <taxon>Chytridiomycetes</taxon>
        <taxon>Rhizophydiales</taxon>
        <taxon>Rhizophydiales incertae sedis</taxon>
        <taxon>Batrachochytrium</taxon>
    </lineage>
</organism>
<reference evidence="1 2" key="2">
    <citation type="submission" date="2016-05" db="EMBL/GenBank/DDBJ databases">
        <title>Lineage-specific infection strategies underlie the spectrum of fungal disease in amphibians.</title>
        <authorList>
            <person name="Cuomo C.A."/>
            <person name="Farrer R.A."/>
            <person name="James T."/>
            <person name="Longcore J."/>
            <person name="Birren B."/>
        </authorList>
    </citation>
    <scope>NUCLEOTIDE SEQUENCE [LARGE SCALE GENOMIC DNA]</scope>
    <source>
        <strain evidence="1 2">JEL423</strain>
    </source>
</reference>
<dbReference type="VEuPathDB" id="FungiDB:BDEG_27790"/>